<organism evidence="5">
    <name type="scientific">Blastobotrys adeninivorans</name>
    <name type="common">Yeast</name>
    <name type="synonym">Arxula adeninivorans</name>
    <dbReference type="NCBI Taxonomy" id="409370"/>
    <lineage>
        <taxon>Eukaryota</taxon>
        <taxon>Fungi</taxon>
        <taxon>Dikarya</taxon>
        <taxon>Ascomycota</taxon>
        <taxon>Saccharomycotina</taxon>
        <taxon>Dipodascomycetes</taxon>
        <taxon>Dipodascales</taxon>
        <taxon>Trichomonascaceae</taxon>
        <taxon>Blastobotrys</taxon>
    </lineage>
</organism>
<gene>
    <name evidence="5" type="ORF">GNLVRS02_ARAD1B05170g</name>
</gene>
<proteinExistence type="predicted"/>
<dbReference type="InterPro" id="IPR008733">
    <property type="entry name" value="PEX11"/>
</dbReference>
<evidence type="ECO:0000313" key="5">
    <source>
        <dbReference type="EMBL" id="CDP36094.1"/>
    </source>
</evidence>
<dbReference type="GO" id="GO:0016559">
    <property type="term" value="P:peroxisome fission"/>
    <property type="evidence" value="ECO:0007669"/>
    <property type="project" value="InterPro"/>
</dbReference>
<reference evidence="5" key="2">
    <citation type="submission" date="2014-06" db="EMBL/GenBank/DDBJ databases">
        <title>The complete genome of Blastobotrys (Arxula) adeninivorans LS3 - a yeast of biotechnological interest.</title>
        <authorList>
            <person name="Kunze G."/>
            <person name="Gaillardin C."/>
            <person name="Czernicka M."/>
            <person name="Durrens P."/>
            <person name="Martin T."/>
            <person name="Boer E."/>
            <person name="Gabaldon T."/>
            <person name="Cruz J."/>
            <person name="Talla E."/>
            <person name="Marck C."/>
            <person name="Goffeau A."/>
            <person name="Barbe V."/>
            <person name="Baret P."/>
            <person name="Baronian K."/>
            <person name="Beier S."/>
            <person name="Bleykasten C."/>
            <person name="Bode R."/>
            <person name="Casaregola S."/>
            <person name="Despons L."/>
            <person name="Fairhead C."/>
            <person name="Giersberg M."/>
            <person name="Gierski P."/>
            <person name="Hahnel U."/>
            <person name="Hartmann A."/>
            <person name="Jankowska D."/>
            <person name="Jubin C."/>
            <person name="Jung P."/>
            <person name="Lafontaine I."/>
            <person name="Leh-Louis V."/>
            <person name="Lemaire M."/>
            <person name="Marcet-Houben M."/>
            <person name="Mascher M."/>
            <person name="Morel G."/>
            <person name="Richard G.-F."/>
            <person name="Riechen J."/>
            <person name="Sacerdot C."/>
            <person name="Sarkar A."/>
            <person name="Savel G."/>
            <person name="Schacherer J."/>
            <person name="Sherman D."/>
            <person name="Straub M.-L."/>
            <person name="Stein N."/>
            <person name="Thierry A."/>
            <person name="Trautwein-Schult A."/>
            <person name="Westhof E."/>
            <person name="Worch S."/>
            <person name="Dujon B."/>
            <person name="Souciet J.-L."/>
            <person name="Wincker P."/>
            <person name="Scholz U."/>
            <person name="Neuveglise N."/>
        </authorList>
    </citation>
    <scope>NUCLEOTIDE SEQUENCE</scope>
    <source>
        <strain evidence="5">LS3</strain>
    </source>
</reference>
<evidence type="ECO:0000256" key="4">
    <source>
        <dbReference type="ARBA" id="ARBA00046271"/>
    </source>
</evidence>
<sequence length="236" mass="26932">MAPPIEVVALVLADKNGKDKSIKLIQYCGKLALWTLKKRQIECPQFTRPCSAMVSNFSLFRNIMRLGDWLDACIATEELLAKVSSQKGKLDSKDVRKLIVAMADFWNTINDDIYTTWKMGVHRSKGMASMAEIQASYGWIIAIVLNLLTEWEKYQELKVKMQLATSKVQEKQGHDQTIKGLHNSLHMSRLNMLKLTFDGLFCLIDVFQLDIDPIFQILTGMGSGIIGYYKVYQKMR</sequence>
<evidence type="ECO:0000256" key="3">
    <source>
        <dbReference type="ARBA" id="ARBA00023140"/>
    </source>
</evidence>
<name>A0A060T5L1_BLAAD</name>
<dbReference type="AlphaFoldDB" id="A0A060T5L1"/>
<protein>
    <submittedName>
        <fullName evidence="5">ARAD1B05170p</fullName>
    </submittedName>
</protein>
<accession>A0A060T5L1</accession>
<keyword evidence="3" id="KW-0576">Peroxisome</keyword>
<reference evidence="5" key="1">
    <citation type="submission" date="2014-02" db="EMBL/GenBank/DDBJ databases">
        <authorList>
            <person name="Genoscope - CEA"/>
        </authorList>
    </citation>
    <scope>NUCLEOTIDE SEQUENCE</scope>
    <source>
        <strain evidence="5">LS3</strain>
    </source>
</reference>
<comment type="subcellular location">
    <subcellularLocation>
        <location evidence="4">Peroxisome membrane</location>
    </subcellularLocation>
</comment>
<dbReference type="EMBL" id="HG937692">
    <property type="protein sequence ID" value="CDP36094.1"/>
    <property type="molecule type" value="Genomic_DNA"/>
</dbReference>
<evidence type="ECO:0000256" key="1">
    <source>
        <dbReference type="ARBA" id="ARBA00022593"/>
    </source>
</evidence>
<keyword evidence="1" id="KW-0962">Peroxisome biogenesis</keyword>
<dbReference type="GO" id="GO:0005778">
    <property type="term" value="C:peroxisomal membrane"/>
    <property type="evidence" value="ECO:0007669"/>
    <property type="project" value="UniProtKB-SubCell"/>
</dbReference>
<dbReference type="PANTHER" id="PTHR12652">
    <property type="entry name" value="PEROXISOMAL BIOGENESIS FACTOR 11"/>
    <property type="match status" value="1"/>
</dbReference>
<evidence type="ECO:0000256" key="2">
    <source>
        <dbReference type="ARBA" id="ARBA00023136"/>
    </source>
</evidence>
<dbReference type="PANTHER" id="PTHR12652:SF19">
    <property type="entry name" value="PEROXISOMAL BIOGENESIS FACTOR 11"/>
    <property type="match status" value="1"/>
</dbReference>
<keyword evidence="2" id="KW-0472">Membrane</keyword>
<dbReference type="Pfam" id="PF05648">
    <property type="entry name" value="PEX11"/>
    <property type="match status" value="1"/>
</dbReference>